<organism evidence="2 3">
    <name type="scientific">Solidesulfovibrio fructosivorans JJ]</name>
    <dbReference type="NCBI Taxonomy" id="596151"/>
    <lineage>
        <taxon>Bacteria</taxon>
        <taxon>Pseudomonadati</taxon>
        <taxon>Thermodesulfobacteriota</taxon>
        <taxon>Desulfovibrionia</taxon>
        <taxon>Desulfovibrionales</taxon>
        <taxon>Desulfovibrionaceae</taxon>
        <taxon>Solidesulfovibrio</taxon>
    </lineage>
</organism>
<evidence type="ECO:0000256" key="1">
    <source>
        <dbReference type="SAM" id="SignalP"/>
    </source>
</evidence>
<sequence length="121" mass="12734" precursor="true">MSHPLLSPRRVLFAAILCALATVAAPSSASAQQVNPYGNCCVAQVTMDNDSANAWTVICGSCATNPGRYTVTQPDPAKLVFLGPNGVSAGSPYDAAVAICRCPSQDARRAWEKKMRTFDGN</sequence>
<name>E1JVQ2_SOLFR</name>
<keyword evidence="1" id="KW-0732">Signal</keyword>
<dbReference type="STRING" id="596151.DesfrDRAFT_1701"/>
<feature type="chain" id="PRO_5003148227" description="Secreted protein" evidence="1">
    <location>
        <begin position="32"/>
        <end position="121"/>
    </location>
</feature>
<evidence type="ECO:0000313" key="3">
    <source>
        <dbReference type="Proteomes" id="UP000006250"/>
    </source>
</evidence>
<gene>
    <name evidence="2" type="ORF">DesfrDRAFT_1701</name>
</gene>
<dbReference type="Proteomes" id="UP000006250">
    <property type="component" value="Unassembled WGS sequence"/>
</dbReference>
<reference evidence="2 3" key="1">
    <citation type="submission" date="2010-08" db="EMBL/GenBank/DDBJ databases">
        <title>The draft genome of Desulfovibrio fructosovorans JJ.</title>
        <authorList>
            <consortium name="US DOE Joint Genome Institute (JGI-PGF)"/>
            <person name="Lucas S."/>
            <person name="Copeland A."/>
            <person name="Lapidus A."/>
            <person name="Cheng J.-F."/>
            <person name="Bruce D."/>
            <person name="Goodwin L."/>
            <person name="Pitluck S."/>
            <person name="Land M.L."/>
            <person name="Hauser L."/>
            <person name="Chang Y.-J."/>
            <person name="Jeffries C."/>
            <person name="Wall J.D."/>
            <person name="Stahl D.A."/>
            <person name="Arkin A.P."/>
            <person name="Dehal P."/>
            <person name="Stolyar S.M."/>
            <person name="Hazen T.C."/>
            <person name="Woyke T.J."/>
        </authorList>
    </citation>
    <scope>NUCLEOTIDE SEQUENCE [LARGE SCALE GENOMIC DNA]</scope>
    <source>
        <strain evidence="2 3">JJ</strain>
    </source>
</reference>
<dbReference type="EMBL" id="AECZ01000009">
    <property type="protein sequence ID" value="EFL51540.1"/>
    <property type="molecule type" value="Genomic_DNA"/>
</dbReference>
<dbReference type="eggNOG" id="ENOG5031H3B">
    <property type="taxonomic scope" value="Bacteria"/>
</dbReference>
<keyword evidence="3" id="KW-1185">Reference proteome</keyword>
<evidence type="ECO:0000313" key="2">
    <source>
        <dbReference type="EMBL" id="EFL51540.1"/>
    </source>
</evidence>
<dbReference type="AlphaFoldDB" id="E1JVQ2"/>
<proteinExistence type="predicted"/>
<dbReference type="OrthoDB" id="5459667at2"/>
<evidence type="ECO:0008006" key="4">
    <source>
        <dbReference type="Google" id="ProtNLM"/>
    </source>
</evidence>
<comment type="caution">
    <text evidence="2">The sequence shown here is derived from an EMBL/GenBank/DDBJ whole genome shotgun (WGS) entry which is preliminary data.</text>
</comment>
<dbReference type="RefSeq" id="WP_005992940.1">
    <property type="nucleotide sequence ID" value="NZ_AECZ01000009.1"/>
</dbReference>
<accession>E1JVQ2</accession>
<protein>
    <recommendedName>
        <fullName evidence="4">Secreted protein</fullName>
    </recommendedName>
</protein>
<feature type="signal peptide" evidence="1">
    <location>
        <begin position="1"/>
        <end position="31"/>
    </location>
</feature>